<protein>
    <recommendedName>
        <fullName evidence="1">DUF4219 domain-containing protein</fullName>
    </recommendedName>
</protein>
<dbReference type="AlphaFoldDB" id="A0A164Y5K1"/>
<dbReference type="EMBL" id="KV419398">
    <property type="protein sequence ID" value="KZS96600.1"/>
    <property type="molecule type" value="Genomic_DNA"/>
</dbReference>
<sequence length="151" mass="16863">MSTETDDRSTYAAGPKVPNLVRAKGNEPSNFHTWKLQLKAVYQEKKLWDVVTGKEKSNIPVLVKSKTIPVQIDGVMREAKTIGNEAEYAQAVADNDAWVQKDRSAWRILLSCLDADSITYVDDCPTTAIAWSRLFSYFSAISSRESGAILY</sequence>
<feature type="domain" description="DUF4219" evidence="1">
    <location>
        <begin position="29"/>
        <end position="51"/>
    </location>
</feature>
<accession>A0A164Y5K1</accession>
<dbReference type="Pfam" id="PF13961">
    <property type="entry name" value="DUF4219"/>
    <property type="match status" value="1"/>
</dbReference>
<evidence type="ECO:0000259" key="1">
    <source>
        <dbReference type="Pfam" id="PF13961"/>
    </source>
</evidence>
<evidence type="ECO:0000313" key="2">
    <source>
        <dbReference type="EMBL" id="KZS96600.1"/>
    </source>
</evidence>
<dbReference type="Proteomes" id="UP000076722">
    <property type="component" value="Unassembled WGS sequence"/>
</dbReference>
<gene>
    <name evidence="2" type="ORF">SISNIDRAFT_482397</name>
</gene>
<proteinExistence type="predicted"/>
<keyword evidence="3" id="KW-1185">Reference proteome</keyword>
<evidence type="ECO:0000313" key="3">
    <source>
        <dbReference type="Proteomes" id="UP000076722"/>
    </source>
</evidence>
<organism evidence="2 3">
    <name type="scientific">Sistotremastrum niveocremeum HHB9708</name>
    <dbReference type="NCBI Taxonomy" id="1314777"/>
    <lineage>
        <taxon>Eukaryota</taxon>
        <taxon>Fungi</taxon>
        <taxon>Dikarya</taxon>
        <taxon>Basidiomycota</taxon>
        <taxon>Agaricomycotina</taxon>
        <taxon>Agaricomycetes</taxon>
        <taxon>Sistotremastrales</taxon>
        <taxon>Sistotremastraceae</taxon>
        <taxon>Sertulicium</taxon>
        <taxon>Sertulicium niveocremeum</taxon>
    </lineage>
</organism>
<reference evidence="2 3" key="1">
    <citation type="journal article" date="2016" name="Mol. Biol. Evol.">
        <title>Comparative Genomics of Early-Diverging Mushroom-Forming Fungi Provides Insights into the Origins of Lignocellulose Decay Capabilities.</title>
        <authorList>
            <person name="Nagy L.G."/>
            <person name="Riley R."/>
            <person name="Tritt A."/>
            <person name="Adam C."/>
            <person name="Daum C."/>
            <person name="Floudas D."/>
            <person name="Sun H."/>
            <person name="Yadav J.S."/>
            <person name="Pangilinan J."/>
            <person name="Larsson K.H."/>
            <person name="Matsuura K."/>
            <person name="Barry K."/>
            <person name="Labutti K."/>
            <person name="Kuo R."/>
            <person name="Ohm R.A."/>
            <person name="Bhattacharya S.S."/>
            <person name="Shirouzu T."/>
            <person name="Yoshinaga Y."/>
            <person name="Martin F.M."/>
            <person name="Grigoriev I.V."/>
            <person name="Hibbett D.S."/>
        </authorList>
    </citation>
    <scope>NUCLEOTIDE SEQUENCE [LARGE SCALE GENOMIC DNA]</scope>
    <source>
        <strain evidence="2 3">HHB9708</strain>
    </source>
</reference>
<dbReference type="InterPro" id="IPR025314">
    <property type="entry name" value="DUF4219"/>
</dbReference>
<name>A0A164Y5K1_9AGAM</name>